<evidence type="ECO:0000256" key="4">
    <source>
        <dbReference type="SAM" id="MobiDB-lite"/>
    </source>
</evidence>
<keyword evidence="2" id="KW-0689">Ribosomal protein</keyword>
<comment type="similarity">
    <text evidence="1">Belongs to the eukaryotic ribosomal protein P1/P2 family.</text>
</comment>
<feature type="compositionally biased region" description="Acidic residues" evidence="4">
    <location>
        <begin position="105"/>
        <end position="114"/>
    </location>
</feature>
<evidence type="ECO:0000256" key="3">
    <source>
        <dbReference type="ARBA" id="ARBA00023274"/>
    </source>
</evidence>
<dbReference type="InterPro" id="IPR038716">
    <property type="entry name" value="P1/P2_N_sf"/>
</dbReference>
<name>A0ABR1FMJ3_AURAN</name>
<accession>A0ABR1FMJ3</accession>
<feature type="region of interest" description="Disordered" evidence="4">
    <location>
        <begin position="97"/>
        <end position="132"/>
    </location>
</feature>
<evidence type="ECO:0000256" key="2">
    <source>
        <dbReference type="ARBA" id="ARBA00022980"/>
    </source>
</evidence>
<protein>
    <submittedName>
        <fullName evidence="5">Uncharacterized protein</fullName>
    </submittedName>
</protein>
<evidence type="ECO:0000313" key="6">
    <source>
        <dbReference type="Proteomes" id="UP001363151"/>
    </source>
</evidence>
<sequence length="132" mass="14019">MATPFGELEGAAKEEMIVALGALVLNECKAEDAEEADFSAEKFDAVIKASGNSVAPYWTAVFSKAMALKKSTDDFCGARAPGGGGAARRRRRRRRAAAAAVEEKKEEEEEEEIDMGGGMDMFGGEEGGGDDY</sequence>
<evidence type="ECO:0000256" key="1">
    <source>
        <dbReference type="ARBA" id="ARBA00005436"/>
    </source>
</evidence>
<gene>
    <name evidence="5" type="ORF">SO694_00107015</name>
</gene>
<reference evidence="5 6" key="1">
    <citation type="submission" date="2024-03" db="EMBL/GenBank/DDBJ databases">
        <title>Aureococcus anophagefferens CCMP1851 and Kratosvirus quantuckense: Draft genome of a second virus-susceptible host strain in the model system.</title>
        <authorList>
            <person name="Chase E."/>
            <person name="Truchon A.R."/>
            <person name="Schepens W."/>
            <person name="Wilhelm S.W."/>
        </authorList>
    </citation>
    <scope>NUCLEOTIDE SEQUENCE [LARGE SCALE GENOMIC DNA]</scope>
    <source>
        <strain evidence="5 6">CCMP1851</strain>
    </source>
</reference>
<feature type="compositionally biased region" description="Gly residues" evidence="4">
    <location>
        <begin position="115"/>
        <end position="126"/>
    </location>
</feature>
<organism evidence="5 6">
    <name type="scientific">Aureococcus anophagefferens</name>
    <name type="common">Harmful bloom alga</name>
    <dbReference type="NCBI Taxonomy" id="44056"/>
    <lineage>
        <taxon>Eukaryota</taxon>
        <taxon>Sar</taxon>
        <taxon>Stramenopiles</taxon>
        <taxon>Ochrophyta</taxon>
        <taxon>Pelagophyceae</taxon>
        <taxon>Pelagomonadales</taxon>
        <taxon>Pelagomonadaceae</taxon>
        <taxon>Aureococcus</taxon>
    </lineage>
</organism>
<dbReference type="Gene3D" id="1.10.10.1410">
    <property type="match status" value="1"/>
</dbReference>
<dbReference type="Proteomes" id="UP001363151">
    <property type="component" value="Unassembled WGS sequence"/>
</dbReference>
<keyword evidence="3" id="KW-0687">Ribonucleoprotein</keyword>
<keyword evidence="6" id="KW-1185">Reference proteome</keyword>
<comment type="caution">
    <text evidence="5">The sequence shown here is derived from an EMBL/GenBank/DDBJ whole genome shotgun (WGS) entry which is preliminary data.</text>
</comment>
<proteinExistence type="inferred from homology"/>
<evidence type="ECO:0000313" key="5">
    <source>
        <dbReference type="EMBL" id="KAK7233564.1"/>
    </source>
</evidence>
<dbReference type="Pfam" id="PF00428">
    <property type="entry name" value="Ribosomal_60s"/>
    <property type="match status" value="1"/>
</dbReference>
<dbReference type="EMBL" id="JBBJCI010000358">
    <property type="protein sequence ID" value="KAK7233564.1"/>
    <property type="molecule type" value="Genomic_DNA"/>
</dbReference>